<dbReference type="GeneID" id="25328900"/>
<evidence type="ECO:0000256" key="2">
    <source>
        <dbReference type="ARBA" id="ARBA00022771"/>
    </source>
</evidence>
<evidence type="ECO:0000256" key="3">
    <source>
        <dbReference type="ARBA" id="ARBA00022833"/>
    </source>
</evidence>
<keyword evidence="3" id="KW-0862">Zinc</keyword>
<dbReference type="OrthoDB" id="5411773at2759"/>
<sequence>MPLPLPEIPVVTPTDLYMRSRDGDWIYMCENASQSSYSGCVDTDSEMTESQIVKFIQWSNPELFVKLGGMRLASSHLPEDGDENMDVAVISRADEGIEADAEQPTTTVEQNRVQTAADPDSESSPLNDDHVLKQEASDGDHDMQLKSFVLDCQYVFTLHENTDPSDTYFCSHTTCQHPMCIIPYGELFASMTDEGRNGNDLPRGSPKTVHFCFDCLQEALRKELGDGRDRQTADCLADGSCDRESVLGAAQKIHPTLKPKQQVFIYPPEGPTLDPGAGSNSTKGLRRRRQKQYEIIRILQAIQVEHKVRTSRLHDQEEADLHIRPLSNLEPFRERYKKQGLEWNDMDHLRGQRRAHVSTIDARSSPKVTEIQVEDCHVSTCHCQEVLLKEKMVSCSSKSCMFGWIHLRCSGLTEMPRASEVFFCQDCRKREAFHSNEGSSCDGSDSKAGASHRSSGVQTSEGYAASVSGNELSSDDEEEVENYNETSDTKPKGSGWVAVNVSI</sequence>
<dbReference type="InterPro" id="IPR001965">
    <property type="entry name" value="Znf_PHD"/>
</dbReference>
<dbReference type="Proteomes" id="UP000054342">
    <property type="component" value="Unassembled WGS sequence"/>
</dbReference>
<evidence type="ECO:0000256" key="1">
    <source>
        <dbReference type="ARBA" id="ARBA00022723"/>
    </source>
</evidence>
<dbReference type="InterPro" id="IPR011011">
    <property type="entry name" value="Znf_FYVE_PHD"/>
</dbReference>
<keyword evidence="7" id="KW-1185">Reference proteome</keyword>
<dbReference type="RefSeq" id="XP_013315228.1">
    <property type="nucleotide sequence ID" value="XM_013459774.1"/>
</dbReference>
<feature type="region of interest" description="Disordered" evidence="4">
    <location>
        <begin position="434"/>
        <end position="503"/>
    </location>
</feature>
<protein>
    <recommendedName>
        <fullName evidence="5">Zinc finger PHD-type domain-containing protein</fullName>
    </recommendedName>
</protein>
<feature type="compositionally biased region" description="Acidic residues" evidence="4">
    <location>
        <begin position="473"/>
        <end position="482"/>
    </location>
</feature>
<dbReference type="SUPFAM" id="SSF57903">
    <property type="entry name" value="FYVE/PHD zinc finger"/>
    <property type="match status" value="1"/>
</dbReference>
<reference evidence="6 7" key="1">
    <citation type="submission" date="2015-01" db="EMBL/GenBank/DDBJ databases">
        <title>The Genome Sequence of Exophiala xenobiotica CBS118157.</title>
        <authorList>
            <consortium name="The Broad Institute Genomics Platform"/>
            <person name="Cuomo C."/>
            <person name="de Hoog S."/>
            <person name="Gorbushina A."/>
            <person name="Stielow B."/>
            <person name="Teixiera M."/>
            <person name="Abouelleil A."/>
            <person name="Chapman S.B."/>
            <person name="Priest M."/>
            <person name="Young S.K."/>
            <person name="Wortman J."/>
            <person name="Nusbaum C."/>
            <person name="Birren B."/>
        </authorList>
    </citation>
    <scope>NUCLEOTIDE SEQUENCE [LARGE SCALE GENOMIC DNA]</scope>
    <source>
        <strain evidence="6 7">CBS 118157</strain>
    </source>
</reference>
<keyword evidence="1" id="KW-0479">Metal-binding</keyword>
<evidence type="ECO:0000259" key="5">
    <source>
        <dbReference type="SMART" id="SM00249"/>
    </source>
</evidence>
<organism evidence="6 7">
    <name type="scientific">Exophiala xenobiotica</name>
    <dbReference type="NCBI Taxonomy" id="348802"/>
    <lineage>
        <taxon>Eukaryota</taxon>
        <taxon>Fungi</taxon>
        <taxon>Dikarya</taxon>
        <taxon>Ascomycota</taxon>
        <taxon>Pezizomycotina</taxon>
        <taxon>Eurotiomycetes</taxon>
        <taxon>Chaetothyriomycetidae</taxon>
        <taxon>Chaetothyriales</taxon>
        <taxon>Herpotrichiellaceae</taxon>
        <taxon>Exophiala</taxon>
    </lineage>
</organism>
<name>A0A0D2F420_9EURO</name>
<accession>A0A0D2F420</accession>
<dbReference type="GO" id="GO:0008270">
    <property type="term" value="F:zinc ion binding"/>
    <property type="evidence" value="ECO:0007669"/>
    <property type="project" value="UniProtKB-KW"/>
</dbReference>
<feature type="compositionally biased region" description="Polar residues" evidence="4">
    <location>
        <begin position="452"/>
        <end position="472"/>
    </location>
</feature>
<proteinExistence type="predicted"/>
<evidence type="ECO:0000256" key="4">
    <source>
        <dbReference type="SAM" id="MobiDB-lite"/>
    </source>
</evidence>
<dbReference type="SMART" id="SM00249">
    <property type="entry name" value="PHD"/>
    <property type="match status" value="1"/>
</dbReference>
<evidence type="ECO:0000313" key="7">
    <source>
        <dbReference type="Proteomes" id="UP000054342"/>
    </source>
</evidence>
<dbReference type="HOGENOM" id="CLU_554328_0_0_1"/>
<keyword evidence="2" id="KW-0863">Zinc-finger</keyword>
<dbReference type="EMBL" id="KN847320">
    <property type="protein sequence ID" value="KIW54644.1"/>
    <property type="molecule type" value="Genomic_DNA"/>
</dbReference>
<gene>
    <name evidence="6" type="ORF">PV05_06992</name>
</gene>
<dbReference type="AlphaFoldDB" id="A0A0D2F420"/>
<feature type="region of interest" description="Disordered" evidence="4">
    <location>
        <begin position="96"/>
        <end position="128"/>
    </location>
</feature>
<feature type="compositionally biased region" description="Polar residues" evidence="4">
    <location>
        <begin position="103"/>
        <end position="114"/>
    </location>
</feature>
<dbReference type="Gene3D" id="3.30.40.10">
    <property type="entry name" value="Zinc/RING finger domain, C3HC4 (zinc finger)"/>
    <property type="match status" value="1"/>
</dbReference>
<dbReference type="InterPro" id="IPR013083">
    <property type="entry name" value="Znf_RING/FYVE/PHD"/>
</dbReference>
<evidence type="ECO:0000313" key="6">
    <source>
        <dbReference type="EMBL" id="KIW54644.1"/>
    </source>
</evidence>
<feature type="domain" description="Zinc finger PHD-type" evidence="5">
    <location>
        <begin position="380"/>
        <end position="428"/>
    </location>
</feature>